<dbReference type="InterPro" id="IPR052970">
    <property type="entry name" value="Inner_ear_hair_cell_LOXHD"/>
</dbReference>
<sequence length="612" mass="69308">MKQELWLLGKTNKESLTKDVHGIWDVTVIAGEMSDNYGNSKLILTVCDDKGTSAAVFIPKGSFKRAKIYQTSLELDKKFNKICKIRLEVEDSDRETWHCHEVKLQNKKNKETLEIPCYRDFPDNKGCTVVEFPILITGTRFLTVKQYILYISTDSAPKSGTDSDVYVTLKGTIGDTGRRKLFKNEQGCFSEGKVDVFLIEAVDIGTLCQLIVEKGKGSAWHLQKVMVKEPQYEGKETLFISQTWLRDTNEKKKYASLTLNANEVLDKGSTTASLLSSQNMKSEGLWKISFTTCREDSSKAFEEFGENITKLIWVFYGNRGKSEPISLMSKTGIQADDKLMFDVYFPSDLGTLYKVKIGVHLLEESIWQLFHHCKIQNTVTLDTFSLSLNETFPLLNRDQWLEFPIEWPLRKALSVITYDVKIFCSDIVSKISMVPISLYVYGTNGDTEDRRLLLSPSSTIEKGEIGQSFTGHIDAVDLGKLYKIVLLIGSTSSCKLAIKALHLKENLKQEPVYIFEVNETFHLDIDKPEIRREIPVSLVTKEDNGSENLTEHIIKVYTGDKRGAGTDANVHIILFGDMDTSHLIQLKTSLDHRDPFEKGKVSNIAQVNISFF</sequence>
<comment type="caution">
    <text evidence="1">Lacks conserved residue(s) required for the propagation of feature annotation.</text>
</comment>
<evidence type="ECO:0000256" key="1">
    <source>
        <dbReference type="PROSITE-ProRule" id="PRU00152"/>
    </source>
</evidence>
<dbReference type="InterPro" id="IPR001024">
    <property type="entry name" value="PLAT/LH2_dom"/>
</dbReference>
<evidence type="ECO:0000313" key="4">
    <source>
        <dbReference type="RefSeq" id="XP_013907475.1"/>
    </source>
</evidence>
<feature type="domain" description="PLAT" evidence="2">
    <location>
        <begin position="550"/>
        <end position="612"/>
    </location>
</feature>
<dbReference type="SMART" id="SM00308">
    <property type="entry name" value="LH2"/>
    <property type="match status" value="1"/>
</dbReference>
<name>A0A6I9XRW0_9SAUR</name>
<dbReference type="PROSITE" id="PS50095">
    <property type="entry name" value="PLAT"/>
    <property type="match status" value="3"/>
</dbReference>
<evidence type="ECO:0000259" key="2">
    <source>
        <dbReference type="PROSITE" id="PS50095"/>
    </source>
</evidence>
<dbReference type="PANTHER" id="PTHR45901:SF7">
    <property type="entry name" value="OXYGEN-REGULATED PROTEIN 1"/>
    <property type="match status" value="1"/>
</dbReference>
<accession>A0A6I9XRW0</accession>
<dbReference type="GeneID" id="106537765"/>
<evidence type="ECO:0000313" key="3">
    <source>
        <dbReference type="Proteomes" id="UP000504617"/>
    </source>
</evidence>
<dbReference type="SUPFAM" id="SSF49723">
    <property type="entry name" value="Lipase/lipooxygenase domain (PLAT/LH2 domain)"/>
    <property type="match status" value="4"/>
</dbReference>
<dbReference type="KEGG" id="tsr:106537765"/>
<dbReference type="AlphaFoldDB" id="A0A6I9XRW0"/>
<dbReference type="Pfam" id="PF01477">
    <property type="entry name" value="PLAT"/>
    <property type="match status" value="1"/>
</dbReference>
<gene>
    <name evidence="4" type="primary">LOC106537765</name>
</gene>
<dbReference type="InterPro" id="IPR036392">
    <property type="entry name" value="PLAT/LH2_dom_sf"/>
</dbReference>
<proteinExistence type="predicted"/>
<feature type="domain" description="PLAT" evidence="2">
    <location>
        <begin position="416"/>
        <end position="535"/>
    </location>
</feature>
<dbReference type="Gene3D" id="2.60.60.20">
    <property type="entry name" value="PLAT/LH2 domain"/>
    <property type="match status" value="4"/>
</dbReference>
<organism evidence="3 4">
    <name type="scientific">Thamnophis sirtalis</name>
    <dbReference type="NCBI Taxonomy" id="35019"/>
    <lineage>
        <taxon>Eukaryota</taxon>
        <taxon>Metazoa</taxon>
        <taxon>Chordata</taxon>
        <taxon>Craniata</taxon>
        <taxon>Vertebrata</taxon>
        <taxon>Euteleostomi</taxon>
        <taxon>Lepidosauria</taxon>
        <taxon>Squamata</taxon>
        <taxon>Bifurcata</taxon>
        <taxon>Unidentata</taxon>
        <taxon>Episquamata</taxon>
        <taxon>Toxicofera</taxon>
        <taxon>Serpentes</taxon>
        <taxon>Colubroidea</taxon>
        <taxon>Colubridae</taxon>
        <taxon>Natricinae</taxon>
        <taxon>Thamnophis</taxon>
    </lineage>
</organism>
<dbReference type="PANTHER" id="PTHR45901">
    <property type="entry name" value="PROTEIN CBG12474"/>
    <property type="match status" value="1"/>
</dbReference>
<feature type="domain" description="PLAT" evidence="2">
    <location>
        <begin position="145"/>
        <end position="259"/>
    </location>
</feature>
<dbReference type="Proteomes" id="UP000504617">
    <property type="component" value="Unplaced"/>
</dbReference>
<dbReference type="OrthoDB" id="5322100at2759"/>
<dbReference type="RefSeq" id="XP_013907475.1">
    <property type="nucleotide sequence ID" value="XM_014052000.1"/>
</dbReference>
<reference evidence="4" key="1">
    <citation type="submission" date="2025-08" db="UniProtKB">
        <authorList>
            <consortium name="RefSeq"/>
        </authorList>
    </citation>
    <scope>IDENTIFICATION</scope>
</reference>
<protein>
    <submittedName>
        <fullName evidence="4">Lipoxygenase homology domain-containing protein 1-like isoform X1</fullName>
    </submittedName>
</protein>
<keyword evidence="3" id="KW-1185">Reference proteome</keyword>